<accession>A0A9X8R898</accession>
<dbReference type="SUPFAM" id="SSF54593">
    <property type="entry name" value="Glyoxalase/Bleomycin resistance protein/Dihydroxybiphenyl dioxygenase"/>
    <property type="match status" value="1"/>
</dbReference>
<evidence type="ECO:0000259" key="1">
    <source>
        <dbReference type="PROSITE" id="PS51819"/>
    </source>
</evidence>
<organism evidence="2 3">
    <name type="scientific">Peribacillus simplex</name>
    <dbReference type="NCBI Taxonomy" id="1478"/>
    <lineage>
        <taxon>Bacteria</taxon>
        <taxon>Bacillati</taxon>
        <taxon>Bacillota</taxon>
        <taxon>Bacilli</taxon>
        <taxon>Bacillales</taxon>
        <taxon>Bacillaceae</taxon>
        <taxon>Peribacillus</taxon>
    </lineage>
</organism>
<evidence type="ECO:0000313" key="3">
    <source>
        <dbReference type="Proteomes" id="UP000185829"/>
    </source>
</evidence>
<name>A0A9X8R898_9BACI</name>
<dbReference type="PROSITE" id="PS51819">
    <property type="entry name" value="VOC"/>
    <property type="match status" value="1"/>
</dbReference>
<comment type="caution">
    <text evidence="2">The sequence shown here is derived from an EMBL/GenBank/DDBJ whole genome shotgun (WGS) entry which is preliminary data.</text>
</comment>
<dbReference type="Proteomes" id="UP000185829">
    <property type="component" value="Unassembled WGS sequence"/>
</dbReference>
<dbReference type="InterPro" id="IPR004360">
    <property type="entry name" value="Glyas_Fos-R_dOase_dom"/>
</dbReference>
<dbReference type="EMBL" id="FTMX01000002">
    <property type="protein sequence ID" value="SIR01064.1"/>
    <property type="molecule type" value="Genomic_DNA"/>
</dbReference>
<reference evidence="2 3" key="1">
    <citation type="submission" date="2017-01" db="EMBL/GenBank/DDBJ databases">
        <authorList>
            <person name="Varghese N."/>
            <person name="Submissions S."/>
        </authorList>
    </citation>
    <scope>NUCLEOTIDE SEQUENCE [LARGE SCALE GENOMIC DNA]</scope>
    <source>
        <strain evidence="2 3">RUG2-6</strain>
    </source>
</reference>
<evidence type="ECO:0000313" key="2">
    <source>
        <dbReference type="EMBL" id="SIR01064.1"/>
    </source>
</evidence>
<proteinExistence type="predicted"/>
<dbReference type="Gene3D" id="3.10.180.10">
    <property type="entry name" value="2,3-Dihydroxybiphenyl 1,2-Dioxygenase, domain 1"/>
    <property type="match status" value="1"/>
</dbReference>
<protein>
    <submittedName>
        <fullName evidence="2">Catechol 2,3-dioxygenase</fullName>
    </submittedName>
</protein>
<sequence>MILVAELFKLTDQDSDAVRGGHLSHKTTKVKNKLVKKKEVKVLIKYKCLHHVSLTVTDLERAKEFYGKTLCLKEIERPNFDFPGAWYEIEGHQLHLIVDPTSQTIRKDKRLSSREGHFALRVENYHDTLKWLKQKAVEILEKPYGKSGFAQIFCADPDGNLIELNVNQQNL</sequence>
<dbReference type="PANTHER" id="PTHR46142">
    <property type="match status" value="1"/>
</dbReference>
<feature type="domain" description="VOC" evidence="1">
    <location>
        <begin position="48"/>
        <end position="167"/>
    </location>
</feature>
<dbReference type="PANTHER" id="PTHR46142:SF3">
    <property type="entry name" value="F18B13.24 PROTEIN"/>
    <property type="match status" value="1"/>
</dbReference>
<dbReference type="RefSeq" id="WP_311316541.1">
    <property type="nucleotide sequence ID" value="NZ_FTMX01000002.1"/>
</dbReference>
<dbReference type="Pfam" id="PF00903">
    <property type="entry name" value="Glyoxalase"/>
    <property type="match status" value="1"/>
</dbReference>
<gene>
    <name evidence="2" type="ORF">SAMN05878482_102765</name>
</gene>
<dbReference type="AlphaFoldDB" id="A0A9X8R898"/>
<dbReference type="InterPro" id="IPR029068">
    <property type="entry name" value="Glyas_Bleomycin-R_OHBP_Dase"/>
</dbReference>
<dbReference type="InterPro" id="IPR037523">
    <property type="entry name" value="VOC_core"/>
</dbReference>